<dbReference type="CDD" id="cd13854">
    <property type="entry name" value="CuRO_1_MaLCC_like"/>
    <property type="match status" value="1"/>
</dbReference>
<feature type="signal peptide" evidence="3">
    <location>
        <begin position="1"/>
        <end position="15"/>
    </location>
</feature>
<evidence type="ECO:0000259" key="4">
    <source>
        <dbReference type="Pfam" id="PF00394"/>
    </source>
</evidence>
<dbReference type="InterPro" id="IPR008972">
    <property type="entry name" value="Cupredoxin"/>
</dbReference>
<proteinExistence type="inferred from homology"/>
<evidence type="ECO:0000256" key="3">
    <source>
        <dbReference type="SAM" id="SignalP"/>
    </source>
</evidence>
<dbReference type="Pfam" id="PF07731">
    <property type="entry name" value="Cu-oxidase_2"/>
    <property type="match status" value="1"/>
</dbReference>
<evidence type="ECO:0000313" key="7">
    <source>
        <dbReference type="EMBL" id="KAL1876782.1"/>
    </source>
</evidence>
<dbReference type="SUPFAM" id="SSF49503">
    <property type="entry name" value="Cupredoxins"/>
    <property type="match status" value="3"/>
</dbReference>
<dbReference type="Proteomes" id="UP001583193">
    <property type="component" value="Unassembled WGS sequence"/>
</dbReference>
<reference evidence="7 8" key="1">
    <citation type="journal article" date="2024" name="IMA Fungus">
        <title>IMA Genome - F19 : A genome assembly and annotation guide to empower mycologists, including annotated draft genome sequences of Ceratocystis pirilliformis, Diaporthe australafricana, Fusarium ophioides, Paecilomyces lecythidis, and Sporothrix stenoceras.</title>
        <authorList>
            <person name="Aylward J."/>
            <person name="Wilson A.M."/>
            <person name="Visagie C.M."/>
            <person name="Spraker J."/>
            <person name="Barnes I."/>
            <person name="Buitendag C."/>
            <person name="Ceriani C."/>
            <person name="Del Mar Angel L."/>
            <person name="du Plessis D."/>
            <person name="Fuchs T."/>
            <person name="Gasser K."/>
            <person name="Kramer D."/>
            <person name="Li W."/>
            <person name="Munsamy K."/>
            <person name="Piso A."/>
            <person name="Price J.L."/>
            <person name="Sonnekus B."/>
            <person name="Thomas C."/>
            <person name="van der Nest A."/>
            <person name="van Dijk A."/>
            <person name="van Heerden A."/>
            <person name="van Vuuren N."/>
            <person name="Yilmaz N."/>
            <person name="Duong T.A."/>
            <person name="van der Merwe N.A."/>
            <person name="Wingfield M.J."/>
            <person name="Wingfield B.D."/>
        </authorList>
    </citation>
    <scope>NUCLEOTIDE SEQUENCE [LARGE SCALE GENOMIC DNA]</scope>
    <source>
        <strain evidence="7 8">CMW 18167</strain>
    </source>
</reference>
<evidence type="ECO:0000256" key="2">
    <source>
        <dbReference type="ARBA" id="ARBA00023008"/>
    </source>
</evidence>
<keyword evidence="2" id="KW-0186">Copper</keyword>
<dbReference type="EMBL" id="JAVDPF010000015">
    <property type="protein sequence ID" value="KAL1876782.1"/>
    <property type="molecule type" value="Genomic_DNA"/>
</dbReference>
<dbReference type="InterPro" id="IPR011706">
    <property type="entry name" value="Cu-oxidase_C"/>
</dbReference>
<dbReference type="Pfam" id="PF07732">
    <property type="entry name" value="Cu-oxidase_3"/>
    <property type="match status" value="1"/>
</dbReference>
<sequence length="564" mass="62218">MKFGHFLSFAAGIQAANCALIHQKRAACAGNTASDRTSWCDYDINSDYTTIAPDTGVTREYWFELNDVTIAPDGYPRTAMAVNGTIPGPTIFADWGDNVVVHVKNNLTVSQNGTSIHFHGIRQNYTNNMDGVVSITQCPTAPGESTTYQWKATQYGSSWYHSHFGLQAWQGIFGGIVINGPASANYDEDKGLVFLNDWSHKTCDQLYASAQASGPPTLDNGLINGTNVYGSDGAANQTGYRFNTTFTEGQSYRLRLVNGAIDTHFKFSIDNHTMKVIANDLVPIQPFETTVLNIGIGQRYDIIVSADQASVADSFWMRAIPQSACSDNDSTNNIKGIIYYGNSSTTPTTTGYSYTDSCDDEDPSNLVPVISKIVSSGYVYNVSEPVTIGMNDENLFRWKMNGTSMKVEWDDPTLLQVWNNETSFTNTSGVLELPEANKWAHILVETSQPVPHPLHLHGHDFYVLDQGTGTYNASNITLANPPRRDTAMLPASGYLLLAFQTDNPGAWLMHCHIGWHTEEGFALQILEQYSAAREIIDYDILEGNCKTWDSYYNTNSLKEDDSGI</sequence>
<comment type="caution">
    <text evidence="7">The sequence shown here is derived from an EMBL/GenBank/DDBJ whole genome shotgun (WGS) entry which is preliminary data.</text>
</comment>
<evidence type="ECO:0000259" key="6">
    <source>
        <dbReference type="Pfam" id="PF07732"/>
    </source>
</evidence>
<feature type="domain" description="Plastocyanin-like" evidence="6">
    <location>
        <begin position="67"/>
        <end position="182"/>
    </location>
</feature>
<dbReference type="Gene3D" id="2.60.40.420">
    <property type="entry name" value="Cupredoxins - blue copper proteins"/>
    <property type="match status" value="3"/>
</dbReference>
<name>A0ABR3XLD2_9EURO</name>
<dbReference type="InterPro" id="IPR001117">
    <property type="entry name" value="Cu-oxidase_2nd"/>
</dbReference>
<keyword evidence="3" id="KW-0732">Signal</keyword>
<dbReference type="InterPro" id="IPR011707">
    <property type="entry name" value="Cu-oxidase-like_N"/>
</dbReference>
<keyword evidence="8" id="KW-1185">Reference proteome</keyword>
<comment type="similarity">
    <text evidence="1">Belongs to the multicopper oxidase family.</text>
</comment>
<dbReference type="CDD" id="cd13880">
    <property type="entry name" value="CuRO_2_MaLCC_like"/>
    <property type="match status" value="1"/>
</dbReference>
<dbReference type="CDD" id="cd13901">
    <property type="entry name" value="CuRO_3_MaLCC_like"/>
    <property type="match status" value="1"/>
</dbReference>
<protein>
    <recommendedName>
        <fullName evidence="9">Laccase</fullName>
    </recommendedName>
</protein>
<evidence type="ECO:0000313" key="8">
    <source>
        <dbReference type="Proteomes" id="UP001583193"/>
    </source>
</evidence>
<dbReference type="PANTHER" id="PTHR11709">
    <property type="entry name" value="MULTI-COPPER OXIDASE"/>
    <property type="match status" value="1"/>
</dbReference>
<gene>
    <name evidence="7" type="ORF">Plec18167_005191</name>
</gene>
<accession>A0ABR3XLD2</accession>
<dbReference type="InterPro" id="IPR045087">
    <property type="entry name" value="Cu-oxidase_fam"/>
</dbReference>
<evidence type="ECO:0008006" key="9">
    <source>
        <dbReference type="Google" id="ProtNLM"/>
    </source>
</evidence>
<dbReference type="Pfam" id="PF00394">
    <property type="entry name" value="Cu-oxidase"/>
    <property type="match status" value="1"/>
</dbReference>
<feature type="chain" id="PRO_5046460563" description="Laccase" evidence="3">
    <location>
        <begin position="16"/>
        <end position="564"/>
    </location>
</feature>
<organism evidence="7 8">
    <name type="scientific">Paecilomyces lecythidis</name>
    <dbReference type="NCBI Taxonomy" id="3004212"/>
    <lineage>
        <taxon>Eukaryota</taxon>
        <taxon>Fungi</taxon>
        <taxon>Dikarya</taxon>
        <taxon>Ascomycota</taxon>
        <taxon>Pezizomycotina</taxon>
        <taxon>Eurotiomycetes</taxon>
        <taxon>Eurotiomycetidae</taxon>
        <taxon>Eurotiales</taxon>
        <taxon>Thermoascaceae</taxon>
        <taxon>Paecilomyces</taxon>
    </lineage>
</organism>
<feature type="domain" description="Plastocyanin-like" evidence="5">
    <location>
        <begin position="408"/>
        <end position="528"/>
    </location>
</feature>
<evidence type="ECO:0000259" key="5">
    <source>
        <dbReference type="Pfam" id="PF07731"/>
    </source>
</evidence>
<evidence type="ECO:0000256" key="1">
    <source>
        <dbReference type="ARBA" id="ARBA00010609"/>
    </source>
</evidence>
<feature type="domain" description="Plastocyanin-like" evidence="4">
    <location>
        <begin position="192"/>
        <end position="341"/>
    </location>
</feature>
<dbReference type="PANTHER" id="PTHR11709:SF502">
    <property type="entry name" value="MULTICOPPER OXIDASE"/>
    <property type="match status" value="1"/>
</dbReference>